<feature type="transmembrane region" description="Helical" evidence="1">
    <location>
        <begin position="230"/>
        <end position="251"/>
    </location>
</feature>
<dbReference type="PANTHER" id="PTHR36844:SF1">
    <property type="entry name" value="PROTEASE PRSW"/>
    <property type="match status" value="1"/>
</dbReference>
<feature type="transmembrane region" description="Helical" evidence="1">
    <location>
        <begin position="201"/>
        <end position="223"/>
    </location>
</feature>
<sequence length="404" mass="41498">MRDTWETAGPPAVRDGGRTAARPQRGMVITLAVSGLCALATLAFVLAGSGGDGFGLSVALGVAPLPVLLAAVLVLDRLEPEPRLHLLFAFVWGAGIAVVVSIGLETAGEATVSALGMGPQDARTVTMVAVAPAVEEAAKGAALLWLLWRCRHELDGPTDGIVYASVVALGFAAVENVLYYSAAFGVAGTAATVATFVLRGVLTPLLHPIATSMIGLGVAHAVTGRGGGRFALIPLGYAGAVVLHGMWNGAAALNSPAALGVVYLVGAVVIAGLVTVAVRERRQLVTGISRDLPAYVPTGLVTPEDIGMLSSPRVRRQARRWAGRLGAGRAMSDYQRAATALAALHHRAGRDARVSRRFADDRDALLAVMAASRAHLVIRSAVPPRTRGCSATPALALPLVGPGE</sequence>
<name>A0A7W9IMB9_9ACTN</name>
<dbReference type="AlphaFoldDB" id="A0A7W9IMB9"/>
<dbReference type="Pfam" id="PF13367">
    <property type="entry name" value="PrsW-protease"/>
    <property type="match status" value="1"/>
</dbReference>
<proteinExistence type="predicted"/>
<keyword evidence="1" id="KW-0472">Membrane</keyword>
<dbReference type="GO" id="GO:0008233">
    <property type="term" value="F:peptidase activity"/>
    <property type="evidence" value="ECO:0007669"/>
    <property type="project" value="InterPro"/>
</dbReference>
<feature type="transmembrane region" description="Helical" evidence="1">
    <location>
        <begin position="28"/>
        <end position="48"/>
    </location>
</feature>
<feature type="transmembrane region" description="Helical" evidence="1">
    <location>
        <begin position="124"/>
        <end position="148"/>
    </location>
</feature>
<dbReference type="PANTHER" id="PTHR36844">
    <property type="entry name" value="PROTEASE PRSW"/>
    <property type="match status" value="1"/>
</dbReference>
<feature type="transmembrane region" description="Helical" evidence="1">
    <location>
        <begin position="86"/>
        <end position="104"/>
    </location>
</feature>
<evidence type="ECO:0000256" key="1">
    <source>
        <dbReference type="SAM" id="Phobius"/>
    </source>
</evidence>
<keyword evidence="1" id="KW-0812">Transmembrane</keyword>
<comment type="caution">
    <text evidence="2">The sequence shown here is derived from an EMBL/GenBank/DDBJ whole genome shotgun (WGS) entry which is preliminary data.</text>
</comment>
<evidence type="ECO:0000313" key="3">
    <source>
        <dbReference type="Proteomes" id="UP000540685"/>
    </source>
</evidence>
<gene>
    <name evidence="2" type="ORF">F4562_005731</name>
</gene>
<feature type="transmembrane region" description="Helical" evidence="1">
    <location>
        <begin position="257"/>
        <end position="278"/>
    </location>
</feature>
<keyword evidence="1" id="KW-1133">Transmembrane helix</keyword>
<dbReference type="RefSeq" id="WP_184541391.1">
    <property type="nucleotide sequence ID" value="NZ_JACHMP010000001.1"/>
</dbReference>
<keyword evidence="3" id="KW-1185">Reference proteome</keyword>
<accession>A0A7W9IMB9</accession>
<dbReference type="EMBL" id="JACHMP010000001">
    <property type="protein sequence ID" value="MBB5822669.1"/>
    <property type="molecule type" value="Genomic_DNA"/>
</dbReference>
<protein>
    <submittedName>
        <fullName evidence="2">RsiW-degrading membrane proteinase PrsW (M82 family)</fullName>
    </submittedName>
</protein>
<dbReference type="InterPro" id="IPR026898">
    <property type="entry name" value="PrsW"/>
</dbReference>
<dbReference type="Proteomes" id="UP000540685">
    <property type="component" value="Unassembled WGS sequence"/>
</dbReference>
<organism evidence="2 3">
    <name type="scientific">Streptosporangium becharense</name>
    <dbReference type="NCBI Taxonomy" id="1816182"/>
    <lineage>
        <taxon>Bacteria</taxon>
        <taxon>Bacillati</taxon>
        <taxon>Actinomycetota</taxon>
        <taxon>Actinomycetes</taxon>
        <taxon>Streptosporangiales</taxon>
        <taxon>Streptosporangiaceae</taxon>
        <taxon>Streptosporangium</taxon>
    </lineage>
</organism>
<feature type="transmembrane region" description="Helical" evidence="1">
    <location>
        <begin position="160"/>
        <end position="181"/>
    </location>
</feature>
<reference evidence="2 3" key="1">
    <citation type="submission" date="2020-08" db="EMBL/GenBank/DDBJ databases">
        <title>Sequencing the genomes of 1000 actinobacteria strains.</title>
        <authorList>
            <person name="Klenk H.-P."/>
        </authorList>
    </citation>
    <scope>NUCLEOTIDE SEQUENCE [LARGE SCALE GENOMIC DNA]</scope>
    <source>
        <strain evidence="2 3">DSM 46887</strain>
    </source>
</reference>
<evidence type="ECO:0000313" key="2">
    <source>
        <dbReference type="EMBL" id="MBB5822669.1"/>
    </source>
</evidence>
<feature type="transmembrane region" description="Helical" evidence="1">
    <location>
        <begin position="54"/>
        <end position="74"/>
    </location>
</feature>